<reference evidence="1 2" key="1">
    <citation type="journal article" date="2015" name="Stand. Genomic Sci.">
        <title>Genomic Encyclopedia of Bacterial and Archaeal Type Strains, Phase III: the genomes of soil and plant-associated and newly described type strains.</title>
        <authorList>
            <person name="Whitman W.B."/>
            <person name="Woyke T."/>
            <person name="Klenk H.P."/>
            <person name="Zhou Y."/>
            <person name="Lilburn T.G."/>
            <person name="Beck B.J."/>
            <person name="De Vos P."/>
            <person name="Vandamme P."/>
            <person name="Eisen J.A."/>
            <person name="Garrity G."/>
            <person name="Hugenholtz P."/>
            <person name="Kyrpides N.C."/>
        </authorList>
    </citation>
    <scope>NUCLEOTIDE SEQUENCE [LARGE SCALE GENOMIC DNA]</scope>
    <source>
        <strain evidence="1 2">CGMCC 1.10948</strain>
    </source>
</reference>
<proteinExistence type="predicted"/>
<evidence type="ECO:0000313" key="1">
    <source>
        <dbReference type="EMBL" id="TWI59474.1"/>
    </source>
</evidence>
<protein>
    <submittedName>
        <fullName evidence="1">Uncharacterized protein</fullName>
    </submittedName>
</protein>
<sequence length="83" mass="9164">MTKKTTELDNVKKATAIMFAALVKSLEDTAPGLKEGFVANLDTAYTKIREDSDDLNALETISWTRSMITGFDIVSGQTKPFFD</sequence>
<evidence type="ECO:0000313" key="2">
    <source>
        <dbReference type="Proteomes" id="UP000316291"/>
    </source>
</evidence>
<dbReference type="Proteomes" id="UP000316291">
    <property type="component" value="Unassembled WGS sequence"/>
</dbReference>
<dbReference type="AlphaFoldDB" id="A0A562QRW2"/>
<comment type="caution">
    <text evidence="1">The sequence shown here is derived from an EMBL/GenBank/DDBJ whole genome shotgun (WGS) entry which is preliminary data.</text>
</comment>
<keyword evidence="2" id="KW-1185">Reference proteome</keyword>
<name>A0A562QRW2_9BRAD</name>
<dbReference type="EMBL" id="VLLA01000039">
    <property type="protein sequence ID" value="TWI59474.1"/>
    <property type="molecule type" value="Genomic_DNA"/>
</dbReference>
<dbReference type="RefSeq" id="WP_038952982.1">
    <property type="nucleotide sequence ID" value="NZ_VLLA01000039.1"/>
</dbReference>
<gene>
    <name evidence="1" type="ORF">IQ16_07929</name>
</gene>
<organism evidence="1 2">
    <name type="scientific">Bradyrhizobium huanghuaihaiense</name>
    <dbReference type="NCBI Taxonomy" id="990078"/>
    <lineage>
        <taxon>Bacteria</taxon>
        <taxon>Pseudomonadati</taxon>
        <taxon>Pseudomonadota</taxon>
        <taxon>Alphaproteobacteria</taxon>
        <taxon>Hyphomicrobiales</taxon>
        <taxon>Nitrobacteraceae</taxon>
        <taxon>Bradyrhizobium</taxon>
    </lineage>
</organism>
<accession>A0A562QRW2</accession>